<dbReference type="Pfam" id="PF00583">
    <property type="entry name" value="Acetyltransf_1"/>
    <property type="match status" value="1"/>
</dbReference>
<evidence type="ECO:0000313" key="5">
    <source>
        <dbReference type="Proteomes" id="UP001589865"/>
    </source>
</evidence>
<comment type="caution">
    <text evidence="4">The sequence shown here is derived from an EMBL/GenBank/DDBJ whole genome shotgun (WGS) entry which is preliminary data.</text>
</comment>
<dbReference type="InterPro" id="IPR016181">
    <property type="entry name" value="Acyl_CoA_acyltransferase"/>
</dbReference>
<proteinExistence type="predicted"/>
<dbReference type="InterPro" id="IPR016890">
    <property type="entry name" value="UCP028520"/>
</dbReference>
<dbReference type="SUPFAM" id="SSF55729">
    <property type="entry name" value="Acyl-CoA N-acyltransferases (Nat)"/>
    <property type="match status" value="1"/>
</dbReference>
<dbReference type="Proteomes" id="UP001589865">
    <property type="component" value="Unassembled WGS sequence"/>
</dbReference>
<evidence type="ECO:0000256" key="1">
    <source>
        <dbReference type="ARBA" id="ARBA00022679"/>
    </source>
</evidence>
<keyword evidence="1 4" id="KW-0808">Transferase</keyword>
<gene>
    <name evidence="4" type="ORF">ACFFGY_02895</name>
</gene>
<dbReference type="PROSITE" id="PS51186">
    <property type="entry name" value="GNAT"/>
    <property type="match status" value="1"/>
</dbReference>
<dbReference type="InterPro" id="IPR000182">
    <property type="entry name" value="GNAT_dom"/>
</dbReference>
<keyword evidence="2 4" id="KW-0012">Acyltransferase</keyword>
<dbReference type="PANTHER" id="PTHR43877:SF2">
    <property type="entry name" value="AMINOALKYLPHOSPHONATE N-ACETYLTRANSFERASE-RELATED"/>
    <property type="match status" value="1"/>
</dbReference>
<keyword evidence="5" id="KW-1185">Reference proteome</keyword>
<feature type="domain" description="N-acetyltransferase" evidence="3">
    <location>
        <begin position="16"/>
        <end position="175"/>
    </location>
</feature>
<evidence type="ECO:0000313" key="4">
    <source>
        <dbReference type="EMBL" id="MFC0407179.1"/>
    </source>
</evidence>
<protein>
    <submittedName>
        <fullName evidence="4">GNAT family N-acetyltransferase</fullName>
        <ecNumber evidence="4">2.3.1.-</ecNumber>
    </submittedName>
</protein>
<dbReference type="RefSeq" id="WP_377042871.1">
    <property type="nucleotide sequence ID" value="NZ_JBHLUN010000002.1"/>
</dbReference>
<dbReference type="InterPro" id="IPR050832">
    <property type="entry name" value="Bact_Acetyltransf"/>
</dbReference>
<dbReference type="CDD" id="cd04301">
    <property type="entry name" value="NAT_SF"/>
    <property type="match status" value="1"/>
</dbReference>
<dbReference type="GO" id="GO:0016746">
    <property type="term" value="F:acyltransferase activity"/>
    <property type="evidence" value="ECO:0007669"/>
    <property type="project" value="UniProtKB-KW"/>
</dbReference>
<name>A0ABV6JNA3_9PROT</name>
<dbReference type="Gene3D" id="3.40.630.30">
    <property type="match status" value="1"/>
</dbReference>
<dbReference type="EMBL" id="JBHLUN010000002">
    <property type="protein sequence ID" value="MFC0407179.1"/>
    <property type="molecule type" value="Genomic_DNA"/>
</dbReference>
<evidence type="ECO:0000259" key="3">
    <source>
        <dbReference type="PROSITE" id="PS51186"/>
    </source>
</evidence>
<accession>A0ABV6JNA3</accession>
<dbReference type="PIRSF" id="PIRSF028520">
    <property type="entry name" value="UCP028520"/>
    <property type="match status" value="1"/>
</dbReference>
<sequence length="180" mass="19222">MGDLSGMSIRAGNSTTAVRDIPRSWEDGLLALNNAHAVELSLLDGAGLRTLLDGAFSARCIGALDAVLIALDERHATYASPNYLWFRARYGRFVYVDRVVVAEAMRGKGLARRLYADLIERALAAGHDLLVCEVNSDPPNPASDTFHAALGFKEVGAAAIHGGVKTVRYLALRLGNVTSG</sequence>
<dbReference type="EC" id="2.3.1.-" evidence="4"/>
<organism evidence="4 5">
    <name type="scientific">Roseomonas elaeocarpi</name>
    <dbReference type="NCBI Taxonomy" id="907779"/>
    <lineage>
        <taxon>Bacteria</taxon>
        <taxon>Pseudomonadati</taxon>
        <taxon>Pseudomonadota</taxon>
        <taxon>Alphaproteobacteria</taxon>
        <taxon>Acetobacterales</taxon>
        <taxon>Roseomonadaceae</taxon>
        <taxon>Roseomonas</taxon>
    </lineage>
</organism>
<dbReference type="PANTHER" id="PTHR43877">
    <property type="entry name" value="AMINOALKYLPHOSPHONATE N-ACETYLTRANSFERASE-RELATED-RELATED"/>
    <property type="match status" value="1"/>
</dbReference>
<evidence type="ECO:0000256" key="2">
    <source>
        <dbReference type="ARBA" id="ARBA00023315"/>
    </source>
</evidence>
<reference evidence="4 5" key="1">
    <citation type="submission" date="2024-09" db="EMBL/GenBank/DDBJ databases">
        <authorList>
            <person name="Sun Q."/>
            <person name="Mori K."/>
        </authorList>
    </citation>
    <scope>NUCLEOTIDE SEQUENCE [LARGE SCALE GENOMIC DNA]</scope>
    <source>
        <strain evidence="4 5">TBRC 5777</strain>
    </source>
</reference>